<dbReference type="RefSeq" id="XP_066922648.1">
    <property type="nucleotide sequence ID" value="XM_067066547.1"/>
</dbReference>
<feature type="compositionally biased region" description="Polar residues" evidence="1">
    <location>
        <begin position="352"/>
        <end position="415"/>
    </location>
</feature>
<dbReference type="Gene3D" id="2.60.40.2840">
    <property type="match status" value="1"/>
</dbReference>
<dbReference type="Proteomes" id="UP000594262">
    <property type="component" value="Unplaced"/>
</dbReference>
<reference evidence="2" key="1">
    <citation type="submission" date="2021-01" db="UniProtKB">
        <authorList>
            <consortium name="EnsemblMetazoa"/>
        </authorList>
    </citation>
    <scope>IDENTIFICATION</scope>
</reference>
<dbReference type="EnsemblMetazoa" id="CLYHEMT020498.1">
    <property type="protein sequence ID" value="CLYHEMP020498.1"/>
    <property type="gene ID" value="CLYHEMG020498"/>
</dbReference>
<organism evidence="2 3">
    <name type="scientific">Clytia hemisphaerica</name>
    <dbReference type="NCBI Taxonomy" id="252671"/>
    <lineage>
        <taxon>Eukaryota</taxon>
        <taxon>Metazoa</taxon>
        <taxon>Cnidaria</taxon>
        <taxon>Hydrozoa</taxon>
        <taxon>Hydroidolina</taxon>
        <taxon>Leptothecata</taxon>
        <taxon>Obeliida</taxon>
        <taxon>Clytiidae</taxon>
        <taxon>Clytia</taxon>
    </lineage>
</organism>
<name>A0A7M6DPL2_9CNID</name>
<proteinExistence type="predicted"/>
<evidence type="ECO:0000313" key="2">
    <source>
        <dbReference type="EnsemblMetazoa" id="CLYHEMP020498.1"/>
    </source>
</evidence>
<feature type="compositionally biased region" description="Polar residues" evidence="1">
    <location>
        <begin position="817"/>
        <end position="830"/>
    </location>
</feature>
<dbReference type="AlphaFoldDB" id="A0A7M6DPL2"/>
<feature type="region of interest" description="Disordered" evidence="1">
    <location>
        <begin position="347"/>
        <end position="415"/>
    </location>
</feature>
<accession>A0A7M6DPL2</accession>
<feature type="compositionally biased region" description="Low complexity" evidence="1">
    <location>
        <begin position="536"/>
        <end position="545"/>
    </location>
</feature>
<dbReference type="OrthoDB" id="10648621at2759"/>
<feature type="compositionally biased region" description="Polar residues" evidence="1">
    <location>
        <begin position="605"/>
        <end position="631"/>
    </location>
</feature>
<sequence length="929" mass="105671">MGTEPELLHQSAVVFHELNIKKNYSFGEDILASFTFNNYQASKEDFIGVFDNKAEDTCHEPFVSKKISSLPDDLPTTIALKIDFVLDGGAFELRYIGNDNQVLGKSAPFSISESIEVQESLIEVHEGMWSDASLVLIDKIDPKCDIGESAKPSESVDEIIKELVPNPSEVHLSESDTSIESGNVPEKTASSKLETEKRRRSIAENALKVLMQSLKQQMGFIDRQTQELNEMTVKFGRHAMINTDLREENLAIQDENVTLHEGMYEMKEEYHDYQMDYCKIKRQMRQDNELIHHLKIQILEDRQEHQDEMTELRDHSIEQIELLERNTIRLELALNKERAEFKKTLLDKKQSQTEVTDSTTQKGIDVSDSSTQKQIDVSDSSTQKQIDVSDSSTQKQIDVTDSGTQKPIKVSDSTTQTQLNEYTSKIEKLEKKLLEQAKTHEEIIDRLEKELKKGNESKTTLSREYERTIRELESRVVNESTNASQKQSDLAVAENRFKEASNDIQFFRQKFIETEQKLQVNQMQLSRAMEELNIVQRQAASSSHSRSGEGTDGGMSCVSDIDDNRPLNCEYSCVSASTSAENMTVDRRRRAGGETTDCTDDESSWYHQSAGRSQSQESLPSSYGNNNNPSDYQYFPAGLIPIKKTTDPESNEQQIQVVDTRRPARRQRRKYGKPIDLTPSSSLTTVAIPDRGMVNQQPFTTTRPNFNKNVAEVDRVTLEKQYSAIRQHRNSLIRENTFLKNKIHGLKQDLLFTQKNMQNFSLEAEHKIAMLLMALNNQEYVSTQDLNAILQMFPVPNNQQVIYPQTCLQQPPIPHNEPSTTPPNHKLPQNKNGYLSPYAPEYRPNATNNVVNYQNFAPGSPLFIQNDPTMQQPHVEYNQPMPQQKPMEDANGSYIMQIPSQFPETPLPQQPVDASNQLAAIGVPISKTL</sequence>
<dbReference type="GeneID" id="136809976"/>
<feature type="region of interest" description="Disordered" evidence="1">
    <location>
        <begin position="536"/>
        <end position="559"/>
    </location>
</feature>
<feature type="region of interest" description="Disordered" evidence="1">
    <location>
        <begin position="580"/>
        <end position="631"/>
    </location>
</feature>
<feature type="region of interest" description="Disordered" evidence="1">
    <location>
        <begin position="811"/>
        <end position="830"/>
    </location>
</feature>
<evidence type="ECO:0000313" key="3">
    <source>
        <dbReference type="Proteomes" id="UP000594262"/>
    </source>
</evidence>
<feature type="region of interest" description="Disordered" evidence="1">
    <location>
        <begin position="170"/>
        <end position="197"/>
    </location>
</feature>
<evidence type="ECO:0000256" key="1">
    <source>
        <dbReference type="SAM" id="MobiDB-lite"/>
    </source>
</evidence>
<keyword evidence="3" id="KW-1185">Reference proteome</keyword>
<protein>
    <submittedName>
        <fullName evidence="2">Uncharacterized protein</fullName>
    </submittedName>
</protein>